<reference evidence="10" key="1">
    <citation type="journal article" date="2012" name="Proc. Natl. Acad. Sci. U.S.A.">
        <title>Antigenic diversity is generated by distinct evolutionary mechanisms in African trypanosome species.</title>
        <authorList>
            <person name="Jackson A.P."/>
            <person name="Berry A."/>
            <person name="Aslett M."/>
            <person name="Allison H.C."/>
            <person name="Burton P."/>
            <person name="Vavrova-Anderson J."/>
            <person name="Brown R."/>
            <person name="Browne H."/>
            <person name="Corton N."/>
            <person name="Hauser H."/>
            <person name="Gamble J."/>
            <person name="Gilderthorp R."/>
            <person name="Marcello L."/>
            <person name="McQuillan J."/>
            <person name="Otto T.D."/>
            <person name="Quail M.A."/>
            <person name="Sanders M.J."/>
            <person name="van Tonder A."/>
            <person name="Ginger M.L."/>
            <person name="Field M.C."/>
            <person name="Barry J.D."/>
            <person name="Hertz-Fowler C."/>
            <person name="Berriman M."/>
        </authorList>
    </citation>
    <scope>NUCLEOTIDE SEQUENCE</scope>
    <source>
        <strain evidence="10">IL3000</strain>
    </source>
</reference>
<evidence type="ECO:0000256" key="5">
    <source>
        <dbReference type="ARBA" id="ARBA00022777"/>
    </source>
</evidence>
<evidence type="ECO:0000313" key="10">
    <source>
        <dbReference type="EMBL" id="CCC90960.1"/>
    </source>
</evidence>
<gene>
    <name evidence="10" type="ORF">TCIL3000_6_1950</name>
</gene>
<feature type="domain" description="Protein kinase" evidence="9">
    <location>
        <begin position="26"/>
        <end position="366"/>
    </location>
</feature>
<dbReference type="PROSITE" id="PS50011">
    <property type="entry name" value="PROTEIN_KINASE_DOM"/>
    <property type="match status" value="1"/>
</dbReference>
<dbReference type="SUPFAM" id="SSF56112">
    <property type="entry name" value="Protein kinase-like (PK-like)"/>
    <property type="match status" value="1"/>
</dbReference>
<accession>G0UNK0</accession>
<name>G0UNK0_TRYCI</name>
<keyword evidence="4" id="KW-0547">Nucleotide-binding</keyword>
<evidence type="ECO:0000256" key="2">
    <source>
        <dbReference type="ARBA" id="ARBA00022527"/>
    </source>
</evidence>
<keyword evidence="6" id="KW-0067">ATP-binding</keyword>
<evidence type="ECO:0000256" key="1">
    <source>
        <dbReference type="ARBA" id="ARBA00012513"/>
    </source>
</evidence>
<evidence type="ECO:0000256" key="8">
    <source>
        <dbReference type="ARBA" id="ARBA00048679"/>
    </source>
</evidence>
<dbReference type="SMART" id="SM00220">
    <property type="entry name" value="S_TKc"/>
    <property type="match status" value="1"/>
</dbReference>
<keyword evidence="5" id="KW-0418">Kinase</keyword>
<dbReference type="InterPro" id="IPR050236">
    <property type="entry name" value="Ser_Thr_kinase_AGC"/>
</dbReference>
<dbReference type="PANTHER" id="PTHR24356:SF228">
    <property type="entry name" value="NON-SPECIFIC SERINE_THREONINE PROTEIN KINASE"/>
    <property type="match status" value="1"/>
</dbReference>
<comment type="catalytic activity">
    <reaction evidence="7">
        <text>L-threonyl-[protein] + ATP = O-phospho-L-threonyl-[protein] + ADP + H(+)</text>
        <dbReference type="Rhea" id="RHEA:46608"/>
        <dbReference type="Rhea" id="RHEA-COMP:11060"/>
        <dbReference type="Rhea" id="RHEA-COMP:11605"/>
        <dbReference type="ChEBI" id="CHEBI:15378"/>
        <dbReference type="ChEBI" id="CHEBI:30013"/>
        <dbReference type="ChEBI" id="CHEBI:30616"/>
        <dbReference type="ChEBI" id="CHEBI:61977"/>
        <dbReference type="ChEBI" id="CHEBI:456216"/>
        <dbReference type="EC" id="2.7.11.1"/>
    </reaction>
</comment>
<dbReference type="GO" id="GO:0035556">
    <property type="term" value="P:intracellular signal transduction"/>
    <property type="evidence" value="ECO:0007669"/>
    <property type="project" value="TreeGrafter"/>
</dbReference>
<dbReference type="VEuPathDB" id="TriTrypDB:TcIL3000_6_1950"/>
<dbReference type="PANTHER" id="PTHR24356">
    <property type="entry name" value="SERINE/THREONINE-PROTEIN KINASE"/>
    <property type="match status" value="1"/>
</dbReference>
<dbReference type="GO" id="GO:0004674">
    <property type="term" value="F:protein serine/threonine kinase activity"/>
    <property type="evidence" value="ECO:0007669"/>
    <property type="project" value="UniProtKB-KW"/>
</dbReference>
<sequence>MEDSAEGNKDCESVGCRTFEPCQLNLASALPVGSGAVSHVIHSTLQCPPYLPIAVKVVSKIQLLQQKKVQSAMNEKRALLEMGPHPFVVRLYGTSQSTDELYFVMEHLPHGDLLEHIRTRCAHYSCVSATQGSASSATEQNEASTLKNLVCCLDFHDIQLITAQLVIALARVFASGFVLRDLKPENIVFDSKYRACLVDFDTVDVESASVVPQVGKAISTNKSSNDHKKGKAPKRRVTVSSIQAMRKNTSNFCGTAQYVSPEAVGECRWSYSSDLWALGAIVYEMMYGKHMFPGDNAYMVMKSVVRGVTWENVPFPRVYLGPEADAFERVRDFIISLCQTDPTKRLGVNPVTSLFDVEALRQHPLFGDFCWDILDEHVLHYRSPFPHVDGDVGPAPAGVAPPLHPQMLSDNTASLEPHYHAVPVHSTAYAEYVYEATADANPFERWAHGVVEKPLKAQPPEDCELKQSVNSAASNENSLSSDDYSVVDDVGCYQFSNVHGDFMSDA</sequence>
<dbReference type="InterPro" id="IPR011009">
    <property type="entry name" value="Kinase-like_dom_sf"/>
</dbReference>
<organism evidence="10">
    <name type="scientific">Trypanosoma congolense (strain IL3000)</name>
    <dbReference type="NCBI Taxonomy" id="1068625"/>
    <lineage>
        <taxon>Eukaryota</taxon>
        <taxon>Discoba</taxon>
        <taxon>Euglenozoa</taxon>
        <taxon>Kinetoplastea</taxon>
        <taxon>Metakinetoplastina</taxon>
        <taxon>Trypanosomatida</taxon>
        <taxon>Trypanosomatidae</taxon>
        <taxon>Trypanosoma</taxon>
        <taxon>Nannomonas</taxon>
    </lineage>
</organism>
<evidence type="ECO:0000256" key="3">
    <source>
        <dbReference type="ARBA" id="ARBA00022679"/>
    </source>
</evidence>
<keyword evidence="3" id="KW-0808">Transferase</keyword>
<dbReference type="Pfam" id="PF00069">
    <property type="entry name" value="Pkinase"/>
    <property type="match status" value="2"/>
</dbReference>
<dbReference type="Gene3D" id="3.30.200.20">
    <property type="entry name" value="Phosphorylase Kinase, domain 1"/>
    <property type="match status" value="1"/>
</dbReference>
<dbReference type="EC" id="2.7.11.1" evidence="1"/>
<dbReference type="EMBL" id="HE575319">
    <property type="protein sequence ID" value="CCC90960.1"/>
    <property type="molecule type" value="Genomic_DNA"/>
</dbReference>
<dbReference type="GO" id="GO:0005524">
    <property type="term" value="F:ATP binding"/>
    <property type="evidence" value="ECO:0007669"/>
    <property type="project" value="UniProtKB-KW"/>
</dbReference>
<evidence type="ECO:0000259" key="9">
    <source>
        <dbReference type="PROSITE" id="PS50011"/>
    </source>
</evidence>
<evidence type="ECO:0000256" key="4">
    <source>
        <dbReference type="ARBA" id="ARBA00022741"/>
    </source>
</evidence>
<dbReference type="AlphaFoldDB" id="G0UNK0"/>
<proteinExistence type="predicted"/>
<dbReference type="InterPro" id="IPR000719">
    <property type="entry name" value="Prot_kinase_dom"/>
</dbReference>
<keyword evidence="2" id="KW-0723">Serine/threonine-protein kinase</keyword>
<evidence type="ECO:0000256" key="6">
    <source>
        <dbReference type="ARBA" id="ARBA00022840"/>
    </source>
</evidence>
<comment type="catalytic activity">
    <reaction evidence="8">
        <text>L-seryl-[protein] + ATP = O-phospho-L-seryl-[protein] + ADP + H(+)</text>
        <dbReference type="Rhea" id="RHEA:17989"/>
        <dbReference type="Rhea" id="RHEA-COMP:9863"/>
        <dbReference type="Rhea" id="RHEA-COMP:11604"/>
        <dbReference type="ChEBI" id="CHEBI:15378"/>
        <dbReference type="ChEBI" id="CHEBI:29999"/>
        <dbReference type="ChEBI" id="CHEBI:30616"/>
        <dbReference type="ChEBI" id="CHEBI:83421"/>
        <dbReference type="ChEBI" id="CHEBI:456216"/>
        <dbReference type="EC" id="2.7.11.1"/>
    </reaction>
</comment>
<evidence type="ECO:0000256" key="7">
    <source>
        <dbReference type="ARBA" id="ARBA00047899"/>
    </source>
</evidence>
<dbReference type="Gene3D" id="1.10.510.10">
    <property type="entry name" value="Transferase(Phosphotransferase) domain 1"/>
    <property type="match status" value="1"/>
</dbReference>
<protein>
    <recommendedName>
        <fullName evidence="1">non-specific serine/threonine protein kinase</fullName>
        <ecNumber evidence="1">2.7.11.1</ecNumber>
    </recommendedName>
</protein>